<dbReference type="Proteomes" id="UP000254343">
    <property type="component" value="Unassembled WGS sequence"/>
</dbReference>
<protein>
    <submittedName>
        <fullName evidence="2">Putative phosphoesterase</fullName>
    </submittedName>
</protein>
<evidence type="ECO:0000313" key="3">
    <source>
        <dbReference type="Proteomes" id="UP000254343"/>
    </source>
</evidence>
<dbReference type="PANTHER" id="PTHR37844">
    <property type="entry name" value="SER/THR PROTEIN PHOSPHATASE SUPERFAMILY (AFU_ORTHOLOGUE AFUA_1G14840)"/>
    <property type="match status" value="1"/>
</dbReference>
<dbReference type="EMBL" id="UIGB01000001">
    <property type="protein sequence ID" value="SUU85976.1"/>
    <property type="molecule type" value="Genomic_DNA"/>
</dbReference>
<feature type="domain" description="Calcineurin-like phosphoesterase" evidence="1">
    <location>
        <begin position="2"/>
        <end position="222"/>
    </location>
</feature>
<dbReference type="OrthoDB" id="356681at2"/>
<dbReference type="GO" id="GO:0016787">
    <property type="term" value="F:hydrolase activity"/>
    <property type="evidence" value="ECO:0007669"/>
    <property type="project" value="InterPro"/>
</dbReference>
<proteinExistence type="predicted"/>
<dbReference type="AlphaFoldDB" id="A0A380WB06"/>
<sequence>MKLQIFSDLHADIYPAKAIQLQPDIDAVIVAGDTCEGADKAFATLRGIVPLEIPIIMVLGNHEFYRRCLPEEVALAKELAPQFNIHLLENETVILNGVRFIGASLWTDYRLFGEHAAPLIMAHAQEVMNDHRLIAWSKQPFHRFRPTDAWRLHLESRQYLETVLRTRFDGASIVVTHHAPHPGSLHPVYKDDLLSAAFVSDLSTLLEGPHGPDLWVHGHVHHSFDYAVHKTRIVCNPNGYGDENPAFNPSLVVEVGS</sequence>
<organism evidence="2 3">
    <name type="scientific">Afipia felis</name>
    <name type="common">Cat scratch disease bacillus</name>
    <dbReference type="NCBI Taxonomy" id="1035"/>
    <lineage>
        <taxon>Bacteria</taxon>
        <taxon>Pseudomonadati</taxon>
        <taxon>Pseudomonadota</taxon>
        <taxon>Alphaproteobacteria</taxon>
        <taxon>Hyphomicrobiales</taxon>
        <taxon>Nitrobacteraceae</taxon>
        <taxon>Afipia</taxon>
    </lineage>
</organism>
<dbReference type="InterPro" id="IPR029052">
    <property type="entry name" value="Metallo-depent_PP-like"/>
</dbReference>
<evidence type="ECO:0000313" key="2">
    <source>
        <dbReference type="EMBL" id="SUU85976.1"/>
    </source>
</evidence>
<dbReference type="Pfam" id="PF00149">
    <property type="entry name" value="Metallophos"/>
    <property type="match status" value="1"/>
</dbReference>
<reference evidence="2 3" key="1">
    <citation type="submission" date="2018-06" db="EMBL/GenBank/DDBJ databases">
        <authorList>
            <consortium name="Pathogen Informatics"/>
            <person name="Doyle S."/>
        </authorList>
    </citation>
    <scope>NUCLEOTIDE SEQUENCE [LARGE SCALE GENOMIC DNA]</scope>
    <source>
        <strain evidence="2 3">NCTC12722</strain>
    </source>
</reference>
<dbReference type="RefSeq" id="WP_002716803.1">
    <property type="nucleotide sequence ID" value="NZ_UFSI01000001.1"/>
</dbReference>
<name>A0A380WB06_AFIFE</name>
<dbReference type="Gene3D" id="3.60.21.10">
    <property type="match status" value="1"/>
</dbReference>
<evidence type="ECO:0000259" key="1">
    <source>
        <dbReference type="Pfam" id="PF00149"/>
    </source>
</evidence>
<gene>
    <name evidence="2" type="ORF">NCTC12722_03194</name>
</gene>
<dbReference type="InterPro" id="IPR004843">
    <property type="entry name" value="Calcineurin-like_PHP"/>
</dbReference>
<dbReference type="PANTHER" id="PTHR37844:SF2">
    <property type="entry name" value="SER_THR PROTEIN PHOSPHATASE SUPERFAMILY (AFU_ORTHOLOGUE AFUA_1G14840)"/>
    <property type="match status" value="1"/>
</dbReference>
<dbReference type="SUPFAM" id="SSF56300">
    <property type="entry name" value="Metallo-dependent phosphatases"/>
    <property type="match status" value="1"/>
</dbReference>
<accession>A0A380WB06</accession>